<feature type="transmembrane region" description="Helical" evidence="1">
    <location>
        <begin position="91"/>
        <end position="112"/>
    </location>
</feature>
<dbReference type="EMBL" id="CP039964">
    <property type="protein sequence ID" value="QCO55076.1"/>
    <property type="molecule type" value="Genomic_DNA"/>
</dbReference>
<evidence type="ECO:0008006" key="4">
    <source>
        <dbReference type="Google" id="ProtNLM"/>
    </source>
</evidence>
<keyword evidence="1" id="KW-1133">Transmembrane helix</keyword>
<dbReference type="Proteomes" id="UP000298631">
    <property type="component" value="Chromosome"/>
</dbReference>
<feature type="transmembrane region" description="Helical" evidence="1">
    <location>
        <begin position="40"/>
        <end position="57"/>
    </location>
</feature>
<dbReference type="KEGG" id="pseb:EOK75_04335"/>
<feature type="transmembrane region" description="Helical" evidence="1">
    <location>
        <begin position="181"/>
        <end position="197"/>
    </location>
</feature>
<dbReference type="RefSeq" id="WP_137192746.1">
    <property type="nucleotide sequence ID" value="NZ_CP039964.1"/>
</dbReference>
<dbReference type="PANTHER" id="PTHR31303:SF1">
    <property type="entry name" value="CTP-DEPENDENT DIACYLGLYCEROL KINASE 1"/>
    <property type="match status" value="1"/>
</dbReference>
<feature type="transmembrane region" description="Helical" evidence="1">
    <location>
        <begin position="385"/>
        <end position="404"/>
    </location>
</feature>
<dbReference type="AlphaFoldDB" id="A0A4P8EE17"/>
<feature type="transmembrane region" description="Helical" evidence="1">
    <location>
        <begin position="63"/>
        <end position="79"/>
    </location>
</feature>
<feature type="transmembrane region" description="Helical" evidence="1">
    <location>
        <begin position="158"/>
        <end position="175"/>
    </location>
</feature>
<keyword evidence="1" id="KW-0472">Membrane</keyword>
<dbReference type="PANTHER" id="PTHR31303">
    <property type="entry name" value="CTP-DEPENDENT DIACYLGLYCEROL KINASE 1"/>
    <property type="match status" value="1"/>
</dbReference>
<keyword evidence="3" id="KW-1185">Reference proteome</keyword>
<dbReference type="OrthoDB" id="8149352at2"/>
<keyword evidence="1" id="KW-0812">Transmembrane</keyword>
<feature type="transmembrane region" description="Helical" evidence="1">
    <location>
        <begin position="416"/>
        <end position="434"/>
    </location>
</feature>
<feature type="transmembrane region" description="Helical" evidence="1">
    <location>
        <begin position="259"/>
        <end position="284"/>
    </location>
</feature>
<dbReference type="InterPro" id="IPR037997">
    <property type="entry name" value="Dgk1-like"/>
</dbReference>
<organism evidence="2 3">
    <name type="scientific">Pseudorhodobacter turbinis</name>
    <dbReference type="NCBI Taxonomy" id="2500533"/>
    <lineage>
        <taxon>Bacteria</taxon>
        <taxon>Pseudomonadati</taxon>
        <taxon>Pseudomonadota</taxon>
        <taxon>Alphaproteobacteria</taxon>
        <taxon>Rhodobacterales</taxon>
        <taxon>Paracoccaceae</taxon>
        <taxon>Pseudorhodobacter</taxon>
    </lineage>
</organism>
<name>A0A4P8EE17_9RHOB</name>
<feature type="transmembrane region" description="Helical" evidence="1">
    <location>
        <begin position="6"/>
        <end position="28"/>
    </location>
</feature>
<accession>A0A4P8EE17</accession>
<reference evidence="2 3" key="1">
    <citation type="submission" date="2019-05" db="EMBL/GenBank/DDBJ databases">
        <title>Pseudorhodobacter turbinis sp. nov., isolated from the gut of the Korean turban shell.</title>
        <authorList>
            <person name="Jeong Y.-S."/>
            <person name="Kang W.-R."/>
            <person name="Bae J.-W."/>
        </authorList>
    </citation>
    <scope>NUCLEOTIDE SEQUENCE [LARGE SCALE GENOMIC DNA]</scope>
    <source>
        <strain evidence="2 3">S12M18</strain>
    </source>
</reference>
<protein>
    <recommendedName>
        <fullName evidence="4">Phytol kinase</fullName>
    </recommendedName>
</protein>
<proteinExistence type="predicted"/>
<evidence type="ECO:0000256" key="1">
    <source>
        <dbReference type="SAM" id="Phobius"/>
    </source>
</evidence>
<evidence type="ECO:0000313" key="2">
    <source>
        <dbReference type="EMBL" id="QCO55076.1"/>
    </source>
</evidence>
<feature type="transmembrane region" description="Helical" evidence="1">
    <location>
        <begin position="352"/>
        <end position="373"/>
    </location>
</feature>
<dbReference type="GO" id="GO:0004143">
    <property type="term" value="F:ATP-dependent diacylglycerol kinase activity"/>
    <property type="evidence" value="ECO:0007669"/>
    <property type="project" value="InterPro"/>
</dbReference>
<evidence type="ECO:0000313" key="3">
    <source>
        <dbReference type="Proteomes" id="UP000298631"/>
    </source>
</evidence>
<feature type="transmembrane region" description="Helical" evidence="1">
    <location>
        <begin position="118"/>
        <end position="137"/>
    </location>
</feature>
<gene>
    <name evidence="2" type="ORF">EOK75_04335</name>
</gene>
<sequence>MSAFWQLMLALASVAVLLGLMGVVRQLAAKWQIGAEVQRKLIHIGTGLYALVLPWLFPERWPVYLLVGVTLGVMLVLRLPNSRLGKTLHGVGRSSYGDLLLAISVGLCLFLAQDRLYLYVLPIAVLTLADAAAALAGSTYGTRFFKIEDGIKSIEGSVVFFFVTLLISILCLMVMTGLAPLNIIVLSVMVAGFGTLVEATSWRGFDNFFLPLGLLVFLSVHATSPLAELLTLAGIFAISIIIFRTVAPRIGLSKHAAHVYVITVFLLLAVTMVQNALLPILVLAAHAWARSAAPCGAKLPDLDVVAALALVSFGWLTLGTASGWNAVSFYGMTAMGMTLGLSALALTPKRPALRIAGLLAEAGAICLLYAGVISLNPDASNWNGAMWPVVLGCLFLAAAVPSFCPQWFLRARVGKLTLLALVIPLSTYLISIGISA</sequence>
<feature type="transmembrane region" description="Helical" evidence="1">
    <location>
        <begin position="229"/>
        <end position="247"/>
    </location>
</feature>